<keyword evidence="5 9" id="KW-0812">Transmembrane</keyword>
<evidence type="ECO:0000256" key="2">
    <source>
        <dbReference type="ARBA" id="ARBA00022448"/>
    </source>
</evidence>
<dbReference type="Proteomes" id="UP000191933">
    <property type="component" value="Unassembled WGS sequence"/>
</dbReference>
<evidence type="ECO:0000313" key="12">
    <source>
        <dbReference type="Proteomes" id="UP000191933"/>
    </source>
</evidence>
<proteinExistence type="inferred from homology"/>
<dbReference type="PANTHER" id="PTHR35011">
    <property type="entry name" value="2,3-DIKETO-L-GULONATE TRAP TRANSPORTER SMALL PERMEASE PROTEIN YIAM"/>
    <property type="match status" value="1"/>
</dbReference>
<evidence type="ECO:0000256" key="1">
    <source>
        <dbReference type="ARBA" id="ARBA00004429"/>
    </source>
</evidence>
<comment type="caution">
    <text evidence="11">The sequence shown here is derived from an EMBL/GenBank/DDBJ whole genome shotgun (WGS) entry which is preliminary data.</text>
</comment>
<comment type="subunit">
    <text evidence="9">The complex comprises the extracytoplasmic solute receptor protein and the two transmembrane proteins.</text>
</comment>
<dbReference type="Pfam" id="PF04290">
    <property type="entry name" value="DctQ"/>
    <property type="match status" value="1"/>
</dbReference>
<reference evidence="11 12" key="1">
    <citation type="submission" date="2016-01" db="EMBL/GenBank/DDBJ databases">
        <authorList>
            <person name="Regsiter A."/>
            <person name="william w."/>
        </authorList>
    </citation>
    <scope>NUCLEOTIDE SEQUENCE [LARGE SCALE GENOMIC DNA]</scope>
    <source>
        <strain evidence="11 12">CFBP 5494</strain>
    </source>
</reference>
<feature type="transmembrane region" description="Helical" evidence="9">
    <location>
        <begin position="74"/>
        <end position="100"/>
    </location>
</feature>
<keyword evidence="4 9" id="KW-0997">Cell inner membrane</keyword>
<keyword evidence="7 9" id="KW-0472">Membrane</keyword>
<evidence type="ECO:0000256" key="7">
    <source>
        <dbReference type="ARBA" id="ARBA00023136"/>
    </source>
</evidence>
<comment type="subcellular location">
    <subcellularLocation>
        <location evidence="1 9">Cell inner membrane</location>
        <topology evidence="1 9">Multi-pass membrane protein</topology>
    </subcellularLocation>
</comment>
<comment type="similarity">
    <text evidence="8 9">Belongs to the TRAP transporter small permease family.</text>
</comment>
<dbReference type="AlphaFoldDB" id="A0A9W5B3J1"/>
<evidence type="ECO:0000256" key="6">
    <source>
        <dbReference type="ARBA" id="ARBA00022989"/>
    </source>
</evidence>
<evidence type="ECO:0000256" key="9">
    <source>
        <dbReference type="RuleBase" id="RU369079"/>
    </source>
</evidence>
<accession>A0A9W5B3J1</accession>
<keyword evidence="2 9" id="KW-0813">Transport</keyword>
<dbReference type="GO" id="GO:0022857">
    <property type="term" value="F:transmembrane transporter activity"/>
    <property type="evidence" value="ECO:0007669"/>
    <property type="project" value="UniProtKB-UniRule"/>
</dbReference>
<keyword evidence="3" id="KW-1003">Cell membrane</keyword>
<feature type="transmembrane region" description="Helical" evidence="9">
    <location>
        <begin position="146"/>
        <end position="167"/>
    </location>
</feature>
<keyword evidence="12" id="KW-1185">Reference proteome</keyword>
<protein>
    <recommendedName>
        <fullName evidence="9">TRAP transporter small permease protein</fullName>
    </recommendedName>
</protein>
<dbReference type="EMBL" id="FBVY01000028">
    <property type="protein sequence ID" value="CUW96218.1"/>
    <property type="molecule type" value="Genomic_DNA"/>
</dbReference>
<feature type="domain" description="Tripartite ATP-independent periplasmic transporters DctQ component" evidence="10">
    <location>
        <begin position="45"/>
        <end position="173"/>
    </location>
</feature>
<dbReference type="InterPro" id="IPR055348">
    <property type="entry name" value="DctQ"/>
</dbReference>
<evidence type="ECO:0000256" key="4">
    <source>
        <dbReference type="ARBA" id="ARBA00022519"/>
    </source>
</evidence>
<name>A0A9W5B3J1_9HYPH</name>
<keyword evidence="6 9" id="KW-1133">Transmembrane helix</keyword>
<evidence type="ECO:0000256" key="5">
    <source>
        <dbReference type="ARBA" id="ARBA00022692"/>
    </source>
</evidence>
<evidence type="ECO:0000256" key="3">
    <source>
        <dbReference type="ARBA" id="ARBA00022475"/>
    </source>
</evidence>
<dbReference type="GO" id="GO:0005886">
    <property type="term" value="C:plasma membrane"/>
    <property type="evidence" value="ECO:0007669"/>
    <property type="project" value="UniProtKB-SubCell"/>
</dbReference>
<organism evidence="11 12">
    <name type="scientific">Agrobacterium genomosp. 2 str. CFBP 5494</name>
    <dbReference type="NCBI Taxonomy" id="1183436"/>
    <lineage>
        <taxon>Bacteria</taxon>
        <taxon>Pseudomonadati</taxon>
        <taxon>Pseudomonadota</taxon>
        <taxon>Alphaproteobacteria</taxon>
        <taxon>Hyphomicrobiales</taxon>
        <taxon>Rhizobiaceae</taxon>
        <taxon>Rhizobium/Agrobacterium group</taxon>
        <taxon>Agrobacterium</taxon>
        <taxon>Agrobacterium tumefaciens complex</taxon>
    </lineage>
</organism>
<evidence type="ECO:0000259" key="10">
    <source>
        <dbReference type="Pfam" id="PF04290"/>
    </source>
</evidence>
<feature type="transmembrane region" description="Helical" evidence="9">
    <location>
        <begin position="107"/>
        <end position="126"/>
    </location>
</feature>
<comment type="function">
    <text evidence="9">Part of the tripartite ATP-independent periplasmic (TRAP) transport system.</text>
</comment>
<evidence type="ECO:0000313" key="11">
    <source>
        <dbReference type="EMBL" id="CUW96218.1"/>
    </source>
</evidence>
<gene>
    <name evidence="11" type="ORF">AGR2A_Lc160158</name>
</gene>
<dbReference type="InterPro" id="IPR007387">
    <property type="entry name" value="TRAP_DctQ"/>
</dbReference>
<evidence type="ECO:0000256" key="8">
    <source>
        <dbReference type="ARBA" id="ARBA00038436"/>
    </source>
</evidence>
<sequence>MAFVLPDIRFQQWKGIVMNDTKPSVLGTIVRLIADVAAGAACAGILIVVLLQVIGRLIGSPLPWTEEATRFLFIWMVFLGLAAGFRTVESARVVVFLVLFHRFFRRLAVPIYVGSSVFFFGMMGWTGLTMVRQQVMMNETAATLPIPMWTIGIVLPVSAIIAVLAIVESLCSRRELIALPELGLPADEIAHADISISAGH</sequence>
<dbReference type="GO" id="GO:0015740">
    <property type="term" value="P:C4-dicarboxylate transport"/>
    <property type="evidence" value="ECO:0007669"/>
    <property type="project" value="TreeGrafter"/>
</dbReference>
<feature type="transmembrane region" description="Helical" evidence="9">
    <location>
        <begin position="32"/>
        <end position="54"/>
    </location>
</feature>
<dbReference type="PANTHER" id="PTHR35011:SF2">
    <property type="entry name" value="2,3-DIKETO-L-GULONATE TRAP TRANSPORTER SMALL PERMEASE PROTEIN YIAM"/>
    <property type="match status" value="1"/>
</dbReference>